<evidence type="ECO:0000256" key="5">
    <source>
        <dbReference type="ARBA" id="ARBA00022723"/>
    </source>
</evidence>
<dbReference type="Gene3D" id="1.10.630.10">
    <property type="entry name" value="Cytochrome P450"/>
    <property type="match status" value="1"/>
</dbReference>
<gene>
    <name evidence="13" type="ORF">COCNU_04G005090</name>
</gene>
<sequence length="160" mass="18370">MEVCGGRLPDFDMINKMKTLTMVIQETLRVFPPVTFVVREAFRDMKLGNLHVPQGVSLWIPVWTMHRDPTVWGPDAHEFKPERFARGIKGACGDPHVYMPFGLGARTCVGQYFAMVELKIILSLILSKFTFSLSPRYRHSPTFRLIIEPEYSLPLTMKKV</sequence>
<evidence type="ECO:0000256" key="7">
    <source>
        <dbReference type="ARBA" id="ARBA00023002"/>
    </source>
</evidence>
<dbReference type="GO" id="GO:0006629">
    <property type="term" value="P:lipid metabolic process"/>
    <property type="evidence" value="ECO:0007669"/>
    <property type="project" value="UniProtKB-ARBA"/>
</dbReference>
<dbReference type="GO" id="GO:0016705">
    <property type="term" value="F:oxidoreductase activity, acting on paired donors, with incorporation or reduction of molecular oxygen"/>
    <property type="evidence" value="ECO:0007669"/>
    <property type="project" value="InterPro"/>
</dbReference>
<comment type="subcellular location">
    <subcellularLocation>
        <location evidence="1">Membrane</location>
    </subcellularLocation>
</comment>
<accession>A0A8K0I6C3</accession>
<evidence type="ECO:0000256" key="12">
    <source>
        <dbReference type="RuleBase" id="RU000461"/>
    </source>
</evidence>
<dbReference type="EMBL" id="CM017875">
    <property type="protein sequence ID" value="KAG1338203.1"/>
    <property type="molecule type" value="Genomic_DNA"/>
</dbReference>
<keyword evidence="3 11" id="KW-0349">Heme</keyword>
<comment type="similarity">
    <text evidence="2 12">Belongs to the cytochrome P450 family.</text>
</comment>
<evidence type="ECO:0000256" key="2">
    <source>
        <dbReference type="ARBA" id="ARBA00010617"/>
    </source>
</evidence>
<keyword evidence="5 11" id="KW-0479">Metal-binding</keyword>
<dbReference type="InterPro" id="IPR017972">
    <property type="entry name" value="Cyt_P450_CS"/>
</dbReference>
<dbReference type="PRINTS" id="PR00385">
    <property type="entry name" value="P450"/>
</dbReference>
<dbReference type="Pfam" id="PF00067">
    <property type="entry name" value="p450"/>
    <property type="match status" value="1"/>
</dbReference>
<keyword evidence="6" id="KW-1133">Transmembrane helix</keyword>
<keyword evidence="4" id="KW-0812">Transmembrane</keyword>
<evidence type="ECO:0000256" key="10">
    <source>
        <dbReference type="ARBA" id="ARBA00023136"/>
    </source>
</evidence>
<comment type="caution">
    <text evidence="13">The sequence shown here is derived from an EMBL/GenBank/DDBJ whole genome shotgun (WGS) entry which is preliminary data.</text>
</comment>
<dbReference type="InterPro" id="IPR036396">
    <property type="entry name" value="Cyt_P450_sf"/>
</dbReference>
<organism evidence="13 14">
    <name type="scientific">Cocos nucifera</name>
    <name type="common">Coconut palm</name>
    <dbReference type="NCBI Taxonomy" id="13894"/>
    <lineage>
        <taxon>Eukaryota</taxon>
        <taxon>Viridiplantae</taxon>
        <taxon>Streptophyta</taxon>
        <taxon>Embryophyta</taxon>
        <taxon>Tracheophyta</taxon>
        <taxon>Spermatophyta</taxon>
        <taxon>Magnoliopsida</taxon>
        <taxon>Liliopsida</taxon>
        <taxon>Arecaceae</taxon>
        <taxon>Arecoideae</taxon>
        <taxon>Cocoseae</taxon>
        <taxon>Attaleinae</taxon>
        <taxon>Cocos</taxon>
    </lineage>
</organism>
<evidence type="ECO:0000313" key="14">
    <source>
        <dbReference type="Proteomes" id="UP000797356"/>
    </source>
</evidence>
<keyword evidence="9 12" id="KW-0503">Monooxygenase</keyword>
<dbReference type="OrthoDB" id="1470350at2759"/>
<feature type="binding site" description="axial binding residue" evidence="11">
    <location>
        <position position="108"/>
    </location>
    <ligand>
        <name>heme</name>
        <dbReference type="ChEBI" id="CHEBI:30413"/>
    </ligand>
    <ligandPart>
        <name>Fe</name>
        <dbReference type="ChEBI" id="CHEBI:18248"/>
    </ligandPart>
</feature>
<protein>
    <submittedName>
        <fullName evidence="13">Putative Cytochrome P450 714C2</fullName>
    </submittedName>
</protein>
<evidence type="ECO:0000256" key="3">
    <source>
        <dbReference type="ARBA" id="ARBA00022617"/>
    </source>
</evidence>
<evidence type="ECO:0000256" key="1">
    <source>
        <dbReference type="ARBA" id="ARBA00004370"/>
    </source>
</evidence>
<dbReference type="Proteomes" id="UP000797356">
    <property type="component" value="Chromosome 4"/>
</dbReference>
<dbReference type="SUPFAM" id="SSF48264">
    <property type="entry name" value="Cytochrome P450"/>
    <property type="match status" value="1"/>
</dbReference>
<name>A0A8K0I6C3_COCNU</name>
<evidence type="ECO:0000256" key="6">
    <source>
        <dbReference type="ARBA" id="ARBA00022989"/>
    </source>
</evidence>
<evidence type="ECO:0000256" key="9">
    <source>
        <dbReference type="ARBA" id="ARBA00023033"/>
    </source>
</evidence>
<dbReference type="PANTHER" id="PTHR24282:SF196">
    <property type="entry name" value="CYTOCHROME P450 714C2"/>
    <property type="match status" value="1"/>
</dbReference>
<proteinExistence type="inferred from homology"/>
<dbReference type="InterPro" id="IPR002403">
    <property type="entry name" value="Cyt_P450_E_grp-IV"/>
</dbReference>
<reference evidence="13" key="2">
    <citation type="submission" date="2019-07" db="EMBL/GenBank/DDBJ databases">
        <authorList>
            <person name="Yang Y."/>
            <person name="Bocs S."/>
            <person name="Baudouin L."/>
        </authorList>
    </citation>
    <scope>NUCLEOTIDE SEQUENCE</scope>
    <source>
        <tissue evidence="13">Spear leaf of Hainan Tall coconut</tissue>
    </source>
</reference>
<evidence type="ECO:0000256" key="4">
    <source>
        <dbReference type="ARBA" id="ARBA00022692"/>
    </source>
</evidence>
<evidence type="ECO:0000256" key="8">
    <source>
        <dbReference type="ARBA" id="ARBA00023004"/>
    </source>
</evidence>
<dbReference type="GO" id="GO:0005506">
    <property type="term" value="F:iron ion binding"/>
    <property type="evidence" value="ECO:0007669"/>
    <property type="project" value="InterPro"/>
</dbReference>
<dbReference type="InterPro" id="IPR050665">
    <property type="entry name" value="Cytochrome_P450_Monooxygen"/>
</dbReference>
<keyword evidence="8 11" id="KW-0408">Iron</keyword>
<dbReference type="GO" id="GO:0020037">
    <property type="term" value="F:heme binding"/>
    <property type="evidence" value="ECO:0007669"/>
    <property type="project" value="InterPro"/>
</dbReference>
<dbReference type="InterPro" id="IPR001128">
    <property type="entry name" value="Cyt_P450"/>
</dbReference>
<dbReference type="GO" id="GO:0004497">
    <property type="term" value="F:monooxygenase activity"/>
    <property type="evidence" value="ECO:0007669"/>
    <property type="project" value="UniProtKB-KW"/>
</dbReference>
<reference evidence="13" key="1">
    <citation type="journal article" date="2017" name="Gigascience">
        <title>The genome draft of coconut (Cocos nucifera).</title>
        <authorList>
            <person name="Xiao Y."/>
            <person name="Xu P."/>
            <person name="Fan H."/>
            <person name="Baudouin L."/>
            <person name="Xia W."/>
            <person name="Bocs S."/>
            <person name="Xu J."/>
            <person name="Li Q."/>
            <person name="Guo A."/>
            <person name="Zhou L."/>
            <person name="Li J."/>
            <person name="Wu Y."/>
            <person name="Ma Z."/>
            <person name="Armero A."/>
            <person name="Issali A.E."/>
            <person name="Liu N."/>
            <person name="Peng M."/>
            <person name="Yang Y."/>
        </authorList>
    </citation>
    <scope>NUCLEOTIDE SEQUENCE</scope>
    <source>
        <tissue evidence="13">Spear leaf of Hainan Tall coconut</tissue>
    </source>
</reference>
<dbReference type="PRINTS" id="PR00465">
    <property type="entry name" value="EP450IV"/>
</dbReference>
<keyword evidence="14" id="KW-1185">Reference proteome</keyword>
<keyword evidence="7 12" id="KW-0560">Oxidoreductase</keyword>
<dbReference type="PANTHER" id="PTHR24282">
    <property type="entry name" value="CYTOCHROME P450 FAMILY MEMBER"/>
    <property type="match status" value="1"/>
</dbReference>
<evidence type="ECO:0000313" key="13">
    <source>
        <dbReference type="EMBL" id="KAG1338203.1"/>
    </source>
</evidence>
<dbReference type="GO" id="GO:0016020">
    <property type="term" value="C:membrane"/>
    <property type="evidence" value="ECO:0007669"/>
    <property type="project" value="UniProtKB-SubCell"/>
</dbReference>
<keyword evidence="10" id="KW-0472">Membrane</keyword>
<evidence type="ECO:0000256" key="11">
    <source>
        <dbReference type="PIRSR" id="PIRSR602403-1"/>
    </source>
</evidence>
<comment type="cofactor">
    <cofactor evidence="11">
        <name>heme</name>
        <dbReference type="ChEBI" id="CHEBI:30413"/>
    </cofactor>
</comment>
<dbReference type="AlphaFoldDB" id="A0A8K0I6C3"/>
<dbReference type="PROSITE" id="PS00086">
    <property type="entry name" value="CYTOCHROME_P450"/>
    <property type="match status" value="1"/>
</dbReference>